<accession>A0A5C6N048</accession>
<dbReference type="GO" id="GO:0000139">
    <property type="term" value="C:Golgi membrane"/>
    <property type="evidence" value="ECO:0007669"/>
    <property type="project" value="TreeGrafter"/>
</dbReference>
<dbReference type="SUPFAM" id="SSF49899">
    <property type="entry name" value="Concanavalin A-like lectins/glucanases"/>
    <property type="match status" value="1"/>
</dbReference>
<dbReference type="EMBL" id="RHFK02000018">
    <property type="protein sequence ID" value="TWW60653.1"/>
    <property type="molecule type" value="Genomic_DNA"/>
</dbReference>
<feature type="transmembrane region" description="Helical" evidence="6">
    <location>
        <begin position="369"/>
        <end position="391"/>
    </location>
</feature>
<dbReference type="InterPro" id="IPR013320">
    <property type="entry name" value="ConA-like_dom_sf"/>
</dbReference>
<dbReference type="Proteomes" id="UP000324091">
    <property type="component" value="Chromosome 5"/>
</dbReference>
<evidence type="ECO:0000256" key="6">
    <source>
        <dbReference type="SAM" id="Phobius"/>
    </source>
</evidence>
<dbReference type="AlphaFoldDB" id="A0A5C6N048"/>
<evidence type="ECO:0000256" key="1">
    <source>
        <dbReference type="ARBA" id="ARBA00004479"/>
    </source>
</evidence>
<proteinExistence type="predicted"/>
<gene>
    <name evidence="8" type="ORF">D4764_05G0007430</name>
</gene>
<evidence type="ECO:0000256" key="3">
    <source>
        <dbReference type="ARBA" id="ARBA00022729"/>
    </source>
</evidence>
<evidence type="ECO:0000256" key="5">
    <source>
        <dbReference type="ARBA" id="ARBA00023136"/>
    </source>
</evidence>
<evidence type="ECO:0000259" key="7">
    <source>
        <dbReference type="PROSITE" id="PS51328"/>
    </source>
</evidence>
<evidence type="ECO:0000256" key="2">
    <source>
        <dbReference type="ARBA" id="ARBA00022692"/>
    </source>
</evidence>
<evidence type="ECO:0000313" key="9">
    <source>
        <dbReference type="Proteomes" id="UP000324091"/>
    </source>
</evidence>
<evidence type="ECO:0000313" key="8">
    <source>
        <dbReference type="EMBL" id="TWW60653.1"/>
    </source>
</evidence>
<organism evidence="8 9">
    <name type="scientific">Takifugu flavidus</name>
    <name type="common">sansaifugu</name>
    <dbReference type="NCBI Taxonomy" id="433684"/>
    <lineage>
        <taxon>Eukaryota</taxon>
        <taxon>Metazoa</taxon>
        <taxon>Chordata</taxon>
        <taxon>Craniata</taxon>
        <taxon>Vertebrata</taxon>
        <taxon>Euteleostomi</taxon>
        <taxon>Actinopterygii</taxon>
        <taxon>Neopterygii</taxon>
        <taxon>Teleostei</taxon>
        <taxon>Neoteleostei</taxon>
        <taxon>Acanthomorphata</taxon>
        <taxon>Eupercaria</taxon>
        <taxon>Tetraodontiformes</taxon>
        <taxon>Tetradontoidea</taxon>
        <taxon>Tetraodontidae</taxon>
        <taxon>Takifugu</taxon>
    </lineage>
</organism>
<comment type="caution">
    <text evidence="8">The sequence shown here is derived from an EMBL/GenBank/DDBJ whole genome shotgun (WGS) entry which is preliminary data.</text>
</comment>
<sequence length="403" mass="46028">MADAVTNHTNRNRLRSFYFFPPMLGFEISRELICVFSVLCVLMSRSVAADEADFMMEEFQKKEFSLAKPYRGLGFSSSSQWDLMGTAMVTPDYVRLTPDLQSRQGAVWSRIVGPLPLFLRDWELKVHFKIHGVGKKNFNGDGLAIWLTRDRMQNGPVFGNMNQFTGLGVFIDTYPNADRLHDRSYPYISVMLGNGTLTYDHDRDGRATELGGCTALVRNSIYDTFLLIRYSRNRLKARLYLSIYMLRRISPRLVYSYSSFQYTSRENIIIFFSISCAATQLMVNVDGTQEWKECADISGLHLPTGYFLGASSATGDLSDNHDIISLKLYQLTVQRSAEEEEEEVTIPRVDNINLFQVEVQDEGMSGVQFFFTLLVSILGLGMLAVIGAVVYGRWKQNRRKRFY</sequence>
<protein>
    <submittedName>
        <fullName evidence="8">VIP36-like protein</fullName>
    </submittedName>
</protein>
<dbReference type="PROSITE" id="PS51328">
    <property type="entry name" value="L_LECTIN_LIKE"/>
    <property type="match status" value="1"/>
</dbReference>
<dbReference type="GO" id="GO:0005793">
    <property type="term" value="C:endoplasmic reticulum-Golgi intermediate compartment"/>
    <property type="evidence" value="ECO:0007669"/>
    <property type="project" value="TreeGrafter"/>
</dbReference>
<dbReference type="InterPro" id="IPR005052">
    <property type="entry name" value="Lectin_leg"/>
</dbReference>
<dbReference type="Pfam" id="PF03388">
    <property type="entry name" value="Lectin_leg-like"/>
    <property type="match status" value="2"/>
</dbReference>
<reference evidence="8 9" key="1">
    <citation type="submission" date="2019-04" db="EMBL/GenBank/DDBJ databases">
        <title>Chromosome genome assembly for Takifugu flavidus.</title>
        <authorList>
            <person name="Xiao S."/>
        </authorList>
    </citation>
    <scope>NUCLEOTIDE SEQUENCE [LARGE SCALE GENOMIC DNA]</scope>
    <source>
        <strain evidence="8">HTHZ2018</strain>
        <tissue evidence="8">Muscle</tissue>
    </source>
</reference>
<keyword evidence="5 6" id="KW-0472">Membrane</keyword>
<dbReference type="GO" id="GO:0005789">
    <property type="term" value="C:endoplasmic reticulum membrane"/>
    <property type="evidence" value="ECO:0007669"/>
    <property type="project" value="TreeGrafter"/>
</dbReference>
<name>A0A5C6N048_9TELE</name>
<evidence type="ECO:0000256" key="4">
    <source>
        <dbReference type="ARBA" id="ARBA00022989"/>
    </source>
</evidence>
<feature type="domain" description="L-type lectin-like" evidence="7">
    <location>
        <begin position="58"/>
        <end position="331"/>
    </location>
</feature>
<dbReference type="InterPro" id="IPR051136">
    <property type="entry name" value="Intracellular_Lectin-GPT"/>
</dbReference>
<dbReference type="GO" id="GO:0005537">
    <property type="term" value="F:D-mannose binding"/>
    <property type="evidence" value="ECO:0007669"/>
    <property type="project" value="TreeGrafter"/>
</dbReference>
<comment type="subcellular location">
    <subcellularLocation>
        <location evidence="1">Membrane</location>
        <topology evidence="1">Single-pass type I membrane protein</topology>
    </subcellularLocation>
</comment>
<keyword evidence="4 6" id="KW-1133">Transmembrane helix</keyword>
<dbReference type="GO" id="GO:0030134">
    <property type="term" value="C:COPII-coated ER to Golgi transport vesicle"/>
    <property type="evidence" value="ECO:0007669"/>
    <property type="project" value="TreeGrafter"/>
</dbReference>
<dbReference type="PANTHER" id="PTHR12223:SF20">
    <property type="entry name" value="VIP36-LIKE PROTEIN"/>
    <property type="match status" value="1"/>
</dbReference>
<dbReference type="GO" id="GO:0006888">
    <property type="term" value="P:endoplasmic reticulum to Golgi vesicle-mediated transport"/>
    <property type="evidence" value="ECO:0007669"/>
    <property type="project" value="TreeGrafter"/>
</dbReference>
<dbReference type="Gene3D" id="2.60.120.200">
    <property type="match status" value="2"/>
</dbReference>
<keyword evidence="9" id="KW-1185">Reference proteome</keyword>
<keyword evidence="3" id="KW-0732">Signal</keyword>
<keyword evidence="2 6" id="KW-0812">Transmembrane</keyword>
<dbReference type="PANTHER" id="PTHR12223">
    <property type="entry name" value="VESICULAR MANNOSE-BINDING LECTIN"/>
    <property type="match status" value="1"/>
</dbReference>